<dbReference type="SUPFAM" id="SSF81301">
    <property type="entry name" value="Nucleotidyltransferase"/>
    <property type="match status" value="1"/>
</dbReference>
<dbReference type="EMBL" id="CP041372">
    <property type="protein sequence ID" value="QKS69960.1"/>
    <property type="molecule type" value="Genomic_DNA"/>
</dbReference>
<dbReference type="AlphaFoldDB" id="A0A859FAL4"/>
<evidence type="ECO:0000259" key="1">
    <source>
        <dbReference type="Pfam" id="PF07827"/>
    </source>
</evidence>
<dbReference type="SUPFAM" id="SSF81593">
    <property type="entry name" value="Nucleotidyltransferase substrate binding subunit/domain"/>
    <property type="match status" value="1"/>
</dbReference>
<dbReference type="Gene3D" id="1.20.120.330">
    <property type="entry name" value="Nucleotidyltransferases domain 2"/>
    <property type="match status" value="1"/>
</dbReference>
<dbReference type="GO" id="GO:0046677">
    <property type="term" value="P:response to antibiotic"/>
    <property type="evidence" value="ECO:0007669"/>
    <property type="project" value="InterPro"/>
</dbReference>
<dbReference type="InterPro" id="IPR012481">
    <property type="entry name" value="KNTase_C"/>
</dbReference>
<dbReference type="KEGG" id="psua:FLK61_24600"/>
<proteinExistence type="predicted"/>
<dbReference type="Gene3D" id="3.30.460.10">
    <property type="entry name" value="Beta Polymerase, domain 2"/>
    <property type="match status" value="1"/>
</dbReference>
<feature type="domain" description="Kanamycin nucleotidyltransferase C-terminal" evidence="1">
    <location>
        <begin position="121"/>
        <end position="251"/>
    </location>
</feature>
<dbReference type="InterPro" id="IPR043519">
    <property type="entry name" value="NT_sf"/>
</dbReference>
<keyword evidence="3" id="KW-1185">Reference proteome</keyword>
<reference evidence="3" key="1">
    <citation type="submission" date="2019-07" db="EMBL/GenBank/DDBJ databases">
        <title>Bacillus alkalisoli sp. nov. isolated from saline soil.</title>
        <authorList>
            <person name="Sun J.-Q."/>
            <person name="Xu L."/>
        </authorList>
    </citation>
    <scope>NUCLEOTIDE SEQUENCE [LARGE SCALE GENOMIC DNA]</scope>
    <source>
        <strain evidence="3">M4U3P1</strain>
    </source>
</reference>
<dbReference type="Proteomes" id="UP000318138">
    <property type="component" value="Chromosome"/>
</dbReference>
<organism evidence="2 3">
    <name type="scientific">Paenalkalicoccus suaedae</name>
    <dbReference type="NCBI Taxonomy" id="2592382"/>
    <lineage>
        <taxon>Bacteria</taxon>
        <taxon>Bacillati</taxon>
        <taxon>Bacillota</taxon>
        <taxon>Bacilli</taxon>
        <taxon>Bacillales</taxon>
        <taxon>Bacillaceae</taxon>
        <taxon>Paenalkalicoccus</taxon>
    </lineage>
</organism>
<sequence length="268" mass="30477">MKKETIKLNYPQETTREAKLQRAQELAQRVQDTYGDAIVAIGLYGSLATGRDGGYSDIEMHVVARDEVEIPAVEGVYPPYKIELSMRQETSFLKEASIISDAWSVKAGSYVDVRPLYDPTDYFKNLKKMPFKRLSEQKLAVMREFFIWEPCETIAKLYTNWDLGNQDYVIMAAHDLLWQTAKLIGLANETYYPSRATMLRDATSMSNVPKGFDELVTSYLSGDMADKQAVYLACKNLWEGLQKWISEQGITYTEDVLTLPSIQTKGES</sequence>
<evidence type="ECO:0000313" key="2">
    <source>
        <dbReference type="EMBL" id="QKS69960.1"/>
    </source>
</evidence>
<dbReference type="Pfam" id="PF07827">
    <property type="entry name" value="KNTase_C"/>
    <property type="match status" value="1"/>
</dbReference>
<dbReference type="GO" id="GO:0016779">
    <property type="term" value="F:nucleotidyltransferase activity"/>
    <property type="evidence" value="ECO:0007669"/>
    <property type="project" value="InterPro"/>
</dbReference>
<protein>
    <submittedName>
        <fullName evidence="2">KNTase domain-containing protein</fullName>
    </submittedName>
</protein>
<evidence type="ECO:0000313" key="3">
    <source>
        <dbReference type="Proteomes" id="UP000318138"/>
    </source>
</evidence>
<dbReference type="RefSeq" id="WP_176008004.1">
    <property type="nucleotide sequence ID" value="NZ_CP041372.2"/>
</dbReference>
<accession>A0A859FAL4</accession>
<name>A0A859FAL4_9BACI</name>
<gene>
    <name evidence="2" type="ORF">FLK61_24600</name>
</gene>
<dbReference type="CDD" id="cd05403">
    <property type="entry name" value="NT_KNTase_like"/>
    <property type="match status" value="1"/>
</dbReference>